<gene>
    <name evidence="1" type="ORF">QBA35_36060</name>
</gene>
<reference evidence="1" key="1">
    <citation type="submission" date="2023-04" db="EMBL/GenBank/DDBJ databases">
        <title>Genomic diversity of scab-causing Streptomyces spp. in the province of Quebec, Canada.</title>
        <authorList>
            <person name="Biessy A."/>
            <person name="Cadieux M."/>
            <person name="Ciotola M."/>
            <person name="Filion M."/>
        </authorList>
    </citation>
    <scope>NUCLEOTIDE SEQUENCE</scope>
    <source>
        <strain evidence="1">B21-115</strain>
    </source>
</reference>
<protein>
    <submittedName>
        <fullName evidence="1">Uncharacterized protein</fullName>
    </submittedName>
</protein>
<evidence type="ECO:0000313" key="2">
    <source>
        <dbReference type="Proteomes" id="UP001310290"/>
    </source>
</evidence>
<keyword evidence="2" id="KW-1185">Reference proteome</keyword>
<name>A0ABU8AY56_9ACTN</name>
<accession>A0ABU8AY56</accession>
<proteinExistence type="predicted"/>
<organism evidence="1 2">
    <name type="scientific">Streptomyces bottropensis</name>
    <dbReference type="NCBI Taxonomy" id="42235"/>
    <lineage>
        <taxon>Bacteria</taxon>
        <taxon>Bacillati</taxon>
        <taxon>Actinomycetota</taxon>
        <taxon>Actinomycetes</taxon>
        <taxon>Kitasatosporales</taxon>
        <taxon>Streptomycetaceae</taxon>
        <taxon>Streptomyces</taxon>
    </lineage>
</organism>
<sequence length="97" mass="10863">MGAPPSPTSPGHVDLTKHPRYSARRHAAAQVWLDTQVWEECATEQCAAFYGDWHDYFGSYTWQKLRGGHRALGDTRADIRRLEEMAAYSHPAAGCTS</sequence>
<evidence type="ECO:0000313" key="1">
    <source>
        <dbReference type="EMBL" id="MEH0638633.1"/>
    </source>
</evidence>
<dbReference type="Proteomes" id="UP001310290">
    <property type="component" value="Unassembled WGS sequence"/>
</dbReference>
<comment type="caution">
    <text evidence="1">The sequence shown here is derived from an EMBL/GenBank/DDBJ whole genome shotgun (WGS) entry which is preliminary data.</text>
</comment>
<dbReference type="EMBL" id="JARULZ010000002">
    <property type="protein sequence ID" value="MEH0638633.1"/>
    <property type="molecule type" value="Genomic_DNA"/>
</dbReference>
<dbReference type="RefSeq" id="WP_334661277.1">
    <property type="nucleotide sequence ID" value="NZ_JARULZ010000002.1"/>
</dbReference>